<dbReference type="Pfam" id="PF04577">
    <property type="entry name" value="Glyco_transf_61"/>
    <property type="match status" value="1"/>
</dbReference>
<dbReference type="Proteomes" id="UP000254937">
    <property type="component" value="Unassembled WGS sequence"/>
</dbReference>
<gene>
    <name evidence="2" type="ORF">M752DRAFT_222684</name>
</gene>
<sequence>MMKIITQFSGSALFHVSLPGALPLDNGPNWPACQHKRIAPLEHIASYSVFTQPRNQLRDPKIQEGLGRGPCTGAVRREGKPKCSWKVKRSVRLPGWELRMMPRVAVHYHWGSAYRSDALSKIGYTGTFKTSCIHNAAYPIVAYTVSFAPVHHLQNQTHWRPHRDRFHPLRLTECTGTTPEYYAPCLARTLPNAVSAEELIYPAFTIGPPIFAASRPQDAERWWNTTWMMWERAYKMKGRMRYPEKHGHIYVFQNVTLSVSTPFDKWIMQSCMSGLATTSHVVPSSDKPTHDSVLLANFPDSWSMQHFLDRGMRVVAQSRDHQTRYVATGREGHKSVEEFWSYLGYAANQVLHSDTSFVASQLIWSCRAPLIHPWLTRRSLSLLSPDSLQPVDKSTRKLILYMTRSNGLNLNAGREVLNEDILLGDIRTLLDKRGKREQLTIFNHEDFPSTDALMRYVHQNVKAVIGPHGSALHNHFWSAEDTLLIEFMPTSRPDFAFYEAARMRDQPYAVLMIDPVDDEHNMEVDVPAVVDILSERLDQPLDMSERLKVAYDWEAEELGVN</sequence>
<proteinExistence type="predicted"/>
<accession>A0A370P7L0</accession>
<keyword evidence="3" id="KW-1185">Reference proteome</keyword>
<evidence type="ECO:0000313" key="3">
    <source>
        <dbReference type="Proteomes" id="UP000254937"/>
    </source>
</evidence>
<reference evidence="2 3" key="1">
    <citation type="submission" date="2018-07" db="EMBL/GenBank/DDBJ databases">
        <title>Section-level genome sequencing of Aspergillus section Nigri to investigate inter- and intra-species variation.</title>
        <authorList>
            <consortium name="DOE Joint Genome Institute"/>
            <person name="Vesth T.C."/>
            <person name="Nybo J.L."/>
            <person name="Theobald S."/>
            <person name="Frisvad J.C."/>
            <person name="Larsen T.O."/>
            <person name="Nielsen K.F."/>
            <person name="Hoof J.B."/>
            <person name="Brandl J."/>
            <person name="Salamov A."/>
            <person name="Riley R."/>
            <person name="Gladden J.M."/>
            <person name="Phatale P."/>
            <person name="Nielsen M.T."/>
            <person name="Lyhne E.K."/>
            <person name="Kogle M.E."/>
            <person name="Strasser K."/>
            <person name="McDonnell E."/>
            <person name="Barry K."/>
            <person name="Clum A."/>
            <person name="Chen C."/>
            <person name="Nolan M."/>
            <person name="Sandor L."/>
            <person name="Kuo A."/>
            <person name="Lipzen A."/>
            <person name="Hainaut M."/>
            <person name="Drula E."/>
            <person name="Tsang A."/>
            <person name="Magnuson J.K."/>
            <person name="Henrissat B."/>
            <person name="Wiebenga A."/>
            <person name="Simmons B.A."/>
            <person name="Makela M.R."/>
            <person name="De vries R.P."/>
            <person name="Grigoriev I.V."/>
            <person name="Mortensen U.H."/>
            <person name="Baker S.E."/>
            <person name="Andersen M.R."/>
        </authorList>
    </citation>
    <scope>NUCLEOTIDE SEQUENCE [LARGE SCALE GENOMIC DNA]</scope>
    <source>
        <strain evidence="2 3">ATCC 13157</strain>
    </source>
</reference>
<evidence type="ECO:0000259" key="1">
    <source>
        <dbReference type="Pfam" id="PF04577"/>
    </source>
</evidence>
<evidence type="ECO:0000313" key="2">
    <source>
        <dbReference type="EMBL" id="RDK38173.1"/>
    </source>
</evidence>
<dbReference type="InterPro" id="IPR049625">
    <property type="entry name" value="Glyco_transf_61_cat"/>
</dbReference>
<protein>
    <recommendedName>
        <fullName evidence="1">Glycosyltransferase 61 catalytic domain-containing protein</fullName>
    </recommendedName>
</protein>
<feature type="domain" description="Glycosyltransferase 61 catalytic" evidence="1">
    <location>
        <begin position="316"/>
        <end position="484"/>
    </location>
</feature>
<name>A0A370P7L0_ASPPH</name>
<dbReference type="EMBL" id="KZ851866">
    <property type="protein sequence ID" value="RDK38173.1"/>
    <property type="molecule type" value="Genomic_DNA"/>
</dbReference>
<dbReference type="AlphaFoldDB" id="A0A370P7L0"/>
<organism evidence="2 3">
    <name type="scientific">Aspergillus phoenicis ATCC 13157</name>
    <dbReference type="NCBI Taxonomy" id="1353007"/>
    <lineage>
        <taxon>Eukaryota</taxon>
        <taxon>Fungi</taxon>
        <taxon>Dikarya</taxon>
        <taxon>Ascomycota</taxon>
        <taxon>Pezizomycotina</taxon>
        <taxon>Eurotiomycetes</taxon>
        <taxon>Eurotiomycetidae</taxon>
        <taxon>Eurotiales</taxon>
        <taxon>Aspergillaceae</taxon>
        <taxon>Aspergillus</taxon>
    </lineage>
</organism>
<dbReference type="GO" id="GO:0016757">
    <property type="term" value="F:glycosyltransferase activity"/>
    <property type="evidence" value="ECO:0007669"/>
    <property type="project" value="InterPro"/>
</dbReference>